<sequence>MSHRRSTVKGMLSFSNPAVRAWLFQILAVIAVVSVAGLFNS</sequence>
<evidence type="ECO:0000313" key="2">
    <source>
        <dbReference type="EMBL" id="VEB90023.1"/>
    </source>
</evidence>
<feature type="transmembrane region" description="Helical" evidence="1">
    <location>
        <begin position="21"/>
        <end position="39"/>
    </location>
</feature>
<dbReference type="EMBL" id="LR134204">
    <property type="protein sequence ID" value="VEB90023.1"/>
    <property type="molecule type" value="Genomic_DNA"/>
</dbReference>
<organism evidence="2 3">
    <name type="scientific">Citrobacter koseri</name>
    <name type="common">Citrobacter diversus</name>
    <dbReference type="NCBI Taxonomy" id="545"/>
    <lineage>
        <taxon>Bacteria</taxon>
        <taxon>Pseudomonadati</taxon>
        <taxon>Pseudomonadota</taxon>
        <taxon>Gammaproteobacteria</taxon>
        <taxon>Enterobacterales</taxon>
        <taxon>Enterobacteriaceae</taxon>
        <taxon>Citrobacter</taxon>
    </lineage>
</organism>
<accession>A0A3S5DNW4</accession>
<keyword evidence="1" id="KW-1133">Transmembrane helix</keyword>
<keyword evidence="1" id="KW-0812">Transmembrane</keyword>
<keyword evidence="1" id="KW-0472">Membrane</keyword>
<evidence type="ECO:0000313" key="3">
    <source>
        <dbReference type="Proteomes" id="UP000270272"/>
    </source>
</evidence>
<dbReference type="AlphaFoldDB" id="A0A3S5DNW4"/>
<gene>
    <name evidence="2" type="ORF">NCTC11075_02384</name>
</gene>
<dbReference type="Proteomes" id="UP000270272">
    <property type="component" value="Chromosome"/>
</dbReference>
<evidence type="ECO:0000256" key="1">
    <source>
        <dbReference type="SAM" id="Phobius"/>
    </source>
</evidence>
<proteinExistence type="predicted"/>
<name>A0A3S5DNW4_CITKO</name>
<protein>
    <submittedName>
        <fullName evidence="2">ABC transporter permease</fullName>
    </submittedName>
</protein>
<reference evidence="2 3" key="1">
    <citation type="submission" date="2018-12" db="EMBL/GenBank/DDBJ databases">
        <authorList>
            <consortium name="Pathogen Informatics"/>
        </authorList>
    </citation>
    <scope>NUCLEOTIDE SEQUENCE [LARGE SCALE GENOMIC DNA]</scope>
    <source>
        <strain evidence="2 3">NCTC11075</strain>
    </source>
</reference>